<reference evidence="1 2" key="1">
    <citation type="journal article" date="2012" name="New Phytol.">
        <title>Insight into trade-off between wood decay and parasitism from the genome of a fungal forest pathogen.</title>
        <authorList>
            <person name="Olson A."/>
            <person name="Aerts A."/>
            <person name="Asiegbu F."/>
            <person name="Belbahri L."/>
            <person name="Bouzid O."/>
            <person name="Broberg A."/>
            <person name="Canback B."/>
            <person name="Coutinho P.M."/>
            <person name="Cullen D."/>
            <person name="Dalman K."/>
            <person name="Deflorio G."/>
            <person name="van Diepen L.T."/>
            <person name="Dunand C."/>
            <person name="Duplessis S."/>
            <person name="Durling M."/>
            <person name="Gonthier P."/>
            <person name="Grimwood J."/>
            <person name="Fossdal C.G."/>
            <person name="Hansson D."/>
            <person name="Henrissat B."/>
            <person name="Hietala A."/>
            <person name="Himmelstrand K."/>
            <person name="Hoffmeister D."/>
            <person name="Hogberg N."/>
            <person name="James T.Y."/>
            <person name="Karlsson M."/>
            <person name="Kohler A."/>
            <person name="Kues U."/>
            <person name="Lee Y.H."/>
            <person name="Lin Y.C."/>
            <person name="Lind M."/>
            <person name="Lindquist E."/>
            <person name="Lombard V."/>
            <person name="Lucas S."/>
            <person name="Lunden K."/>
            <person name="Morin E."/>
            <person name="Murat C."/>
            <person name="Park J."/>
            <person name="Raffaello T."/>
            <person name="Rouze P."/>
            <person name="Salamov A."/>
            <person name="Schmutz J."/>
            <person name="Solheim H."/>
            <person name="Stahlberg J."/>
            <person name="Velez H."/>
            <person name="de Vries R.P."/>
            <person name="Wiebenga A."/>
            <person name="Woodward S."/>
            <person name="Yakovlev I."/>
            <person name="Garbelotto M."/>
            <person name="Martin F."/>
            <person name="Grigoriev I.V."/>
            <person name="Stenlid J."/>
        </authorList>
    </citation>
    <scope>NUCLEOTIDE SEQUENCE [LARGE SCALE GENOMIC DNA]</scope>
    <source>
        <strain evidence="1 2">TC 32-1</strain>
    </source>
</reference>
<dbReference type="RefSeq" id="XP_009545055.1">
    <property type="nucleotide sequence ID" value="XM_009546760.1"/>
</dbReference>
<dbReference type="HOGENOM" id="CLU_1192340_0_0_1"/>
<dbReference type="AlphaFoldDB" id="W4KBK0"/>
<dbReference type="GeneID" id="20668834"/>
<sequence length="233" mass="25477">EHPSFPVAALLRNATPERVALINDIHPNVWILEGSLDDGPIIQHEEERADVIINSASSDHWHIIRSTLAGLVRYSARKPGRPLLYILVGYGVIVDEARGQAVDSVKEWVRYWPGLEEYASGTLVSVCCTFSSSYERASGVRYLIRHEFNSHIAEAGPREDDPVRMLIKYPAKIYGVGEGGRCGILNSTLKLTADVGFAGTWGPGANLSNNIHVKNVVSAMLSVFEAALEPSAN</sequence>
<evidence type="ECO:0000313" key="2">
    <source>
        <dbReference type="Proteomes" id="UP000030671"/>
    </source>
</evidence>
<dbReference type="STRING" id="747525.W4KBK0"/>
<proteinExistence type="predicted"/>
<name>W4KBK0_HETIT</name>
<dbReference type="Proteomes" id="UP000030671">
    <property type="component" value="Unassembled WGS sequence"/>
</dbReference>
<feature type="non-terminal residue" evidence="1">
    <location>
        <position position="1"/>
    </location>
</feature>
<protein>
    <submittedName>
        <fullName evidence="1">Uncharacterized protein</fullName>
    </submittedName>
</protein>
<gene>
    <name evidence="1" type="ORF">HETIRDRAFT_239716</name>
</gene>
<keyword evidence="2" id="KW-1185">Reference proteome</keyword>
<dbReference type="EMBL" id="KI925457">
    <property type="protein sequence ID" value="ETW82725.1"/>
    <property type="molecule type" value="Genomic_DNA"/>
</dbReference>
<feature type="non-terminal residue" evidence="1">
    <location>
        <position position="233"/>
    </location>
</feature>
<accession>W4KBK0</accession>
<dbReference type="OrthoDB" id="2130169at2759"/>
<dbReference type="KEGG" id="hir:HETIRDRAFT_239716"/>
<dbReference type="InParanoid" id="W4KBK0"/>
<evidence type="ECO:0000313" key="1">
    <source>
        <dbReference type="EMBL" id="ETW82725.1"/>
    </source>
</evidence>
<organism evidence="1 2">
    <name type="scientific">Heterobasidion irregulare (strain TC 32-1)</name>
    <dbReference type="NCBI Taxonomy" id="747525"/>
    <lineage>
        <taxon>Eukaryota</taxon>
        <taxon>Fungi</taxon>
        <taxon>Dikarya</taxon>
        <taxon>Basidiomycota</taxon>
        <taxon>Agaricomycotina</taxon>
        <taxon>Agaricomycetes</taxon>
        <taxon>Russulales</taxon>
        <taxon>Bondarzewiaceae</taxon>
        <taxon>Heterobasidion</taxon>
        <taxon>Heterobasidion annosum species complex</taxon>
    </lineage>
</organism>